<reference evidence="2 3" key="1">
    <citation type="journal article" date="2012" name="BMC Genomics">
        <title>Comparative genomics of the white-rot fungi, Phanerochaete carnosa and P. chrysosporium, to elucidate the genetic basis of the distinct wood types they colonize.</title>
        <authorList>
            <person name="Suzuki H."/>
            <person name="MacDonald J."/>
            <person name="Syed K."/>
            <person name="Salamov A."/>
            <person name="Hori C."/>
            <person name="Aerts A."/>
            <person name="Henrissat B."/>
            <person name="Wiebenga A."/>
            <person name="vanKuyk P.A."/>
            <person name="Barry K."/>
            <person name="Lindquist E."/>
            <person name="LaButti K."/>
            <person name="Lapidus A."/>
            <person name="Lucas S."/>
            <person name="Coutinho P."/>
            <person name="Gong Y."/>
            <person name="Samejima M."/>
            <person name="Mahadevan R."/>
            <person name="Abou-Zaid M."/>
            <person name="de Vries R.P."/>
            <person name="Igarashi K."/>
            <person name="Yadav J.S."/>
            <person name="Grigoriev I.V."/>
            <person name="Master E.R."/>
        </authorList>
    </citation>
    <scope>NUCLEOTIDE SEQUENCE [LARGE SCALE GENOMIC DNA]</scope>
    <source>
        <strain evidence="2 3">HHB-10118-sp</strain>
    </source>
</reference>
<dbReference type="Gene3D" id="3.80.10.10">
    <property type="entry name" value="Ribonuclease Inhibitor"/>
    <property type="match status" value="1"/>
</dbReference>
<dbReference type="GeneID" id="18918538"/>
<evidence type="ECO:0000313" key="3">
    <source>
        <dbReference type="Proteomes" id="UP000008370"/>
    </source>
</evidence>
<dbReference type="OrthoDB" id="2977329at2759"/>
<dbReference type="InParanoid" id="K5VXM3"/>
<name>K5VXM3_PHACS</name>
<dbReference type="RefSeq" id="XP_007400478.1">
    <property type="nucleotide sequence ID" value="XM_007400416.1"/>
</dbReference>
<dbReference type="HOGENOM" id="CLU_842271_0_0_1"/>
<gene>
    <name evidence="2" type="ORF">PHACADRAFT_263377</name>
</gene>
<sequence>MSKGQELMRPAEPPDPSSPPIGTTGAAGNVATAVEQSLHRDIGALASSTPTPCTAAEVPQELWDTIIDYLHDDHTTLLVCCRVRKSWLPSSRLHLEDHLRFRVPFLPPAAESLSTEEQDDTDILARISQPYRIRSLTIKWAPRERYISQSSSRYDVRIHDSLSFAVSALPNLVSLSLIGLRLRYSGHSFEGGSIPYFLQAALQLPRLREVTLVGAILVDGSSIPRVSSGAAIASSLEKLSIRETVMDRFTLPWLDSLLRRTKNPRSASTPLRYLDIPIVSSFDTDVTRYTTLLSCLGPNLHHLGLQFSPVRSLFGTGETGKSISSSTGLP</sequence>
<accession>K5VXM3</accession>
<evidence type="ECO:0000313" key="2">
    <source>
        <dbReference type="EMBL" id="EKM51334.1"/>
    </source>
</evidence>
<dbReference type="EMBL" id="JH930477">
    <property type="protein sequence ID" value="EKM51334.1"/>
    <property type="molecule type" value="Genomic_DNA"/>
</dbReference>
<protein>
    <recommendedName>
        <fullName evidence="4">F-box domain-containing protein</fullName>
    </recommendedName>
</protein>
<dbReference type="AlphaFoldDB" id="K5VXM3"/>
<proteinExistence type="predicted"/>
<dbReference type="SUPFAM" id="SSF52047">
    <property type="entry name" value="RNI-like"/>
    <property type="match status" value="1"/>
</dbReference>
<dbReference type="InterPro" id="IPR032675">
    <property type="entry name" value="LRR_dom_sf"/>
</dbReference>
<evidence type="ECO:0008006" key="4">
    <source>
        <dbReference type="Google" id="ProtNLM"/>
    </source>
</evidence>
<dbReference type="KEGG" id="pco:PHACADRAFT_263377"/>
<dbReference type="Proteomes" id="UP000008370">
    <property type="component" value="Unassembled WGS sequence"/>
</dbReference>
<keyword evidence="3" id="KW-1185">Reference proteome</keyword>
<feature type="region of interest" description="Disordered" evidence="1">
    <location>
        <begin position="1"/>
        <end position="26"/>
    </location>
</feature>
<organism evidence="2 3">
    <name type="scientific">Phanerochaete carnosa (strain HHB-10118-sp)</name>
    <name type="common">White-rot fungus</name>
    <name type="synonym">Peniophora carnosa</name>
    <dbReference type="NCBI Taxonomy" id="650164"/>
    <lineage>
        <taxon>Eukaryota</taxon>
        <taxon>Fungi</taxon>
        <taxon>Dikarya</taxon>
        <taxon>Basidiomycota</taxon>
        <taxon>Agaricomycotina</taxon>
        <taxon>Agaricomycetes</taxon>
        <taxon>Polyporales</taxon>
        <taxon>Phanerochaetaceae</taxon>
        <taxon>Phanerochaete</taxon>
    </lineage>
</organism>
<evidence type="ECO:0000256" key="1">
    <source>
        <dbReference type="SAM" id="MobiDB-lite"/>
    </source>
</evidence>